<protein>
    <submittedName>
        <fullName evidence="1">Uncharacterized protein</fullName>
    </submittedName>
</protein>
<sequence length="95" mass="10953">MNIKSQESILTQLKVGLEKILTKELLGIRPDINWFSYAKLHQQGFKVKMNSSKKYVLLHKVANKAASRYPGISKGRIAHFLSELVLRDRDSKRRS</sequence>
<gene>
    <name evidence="1" type="ORF">A3D25_03390</name>
</gene>
<organism evidence="1 2">
    <name type="scientific">Candidatus Daviesbacteria bacterium RIFCSPHIGHO2_02_FULL_43_12</name>
    <dbReference type="NCBI Taxonomy" id="1797776"/>
    <lineage>
        <taxon>Bacteria</taxon>
        <taxon>Candidatus Daviesiibacteriota</taxon>
    </lineage>
</organism>
<evidence type="ECO:0000313" key="1">
    <source>
        <dbReference type="EMBL" id="OGE39746.1"/>
    </source>
</evidence>
<evidence type="ECO:0000313" key="2">
    <source>
        <dbReference type="Proteomes" id="UP000177328"/>
    </source>
</evidence>
<dbReference type="Proteomes" id="UP000177328">
    <property type="component" value="Unassembled WGS sequence"/>
</dbReference>
<dbReference type="AlphaFoldDB" id="A0A1F5KFM2"/>
<dbReference type="EMBL" id="MFDD01000015">
    <property type="protein sequence ID" value="OGE39746.1"/>
    <property type="molecule type" value="Genomic_DNA"/>
</dbReference>
<reference evidence="1 2" key="1">
    <citation type="journal article" date="2016" name="Nat. Commun.">
        <title>Thousands of microbial genomes shed light on interconnected biogeochemical processes in an aquifer system.</title>
        <authorList>
            <person name="Anantharaman K."/>
            <person name="Brown C.T."/>
            <person name="Hug L.A."/>
            <person name="Sharon I."/>
            <person name="Castelle C.J."/>
            <person name="Probst A.J."/>
            <person name="Thomas B.C."/>
            <person name="Singh A."/>
            <person name="Wilkins M.J."/>
            <person name="Karaoz U."/>
            <person name="Brodie E.L."/>
            <person name="Williams K.H."/>
            <person name="Hubbard S.S."/>
            <person name="Banfield J.F."/>
        </authorList>
    </citation>
    <scope>NUCLEOTIDE SEQUENCE [LARGE SCALE GENOMIC DNA]</scope>
</reference>
<proteinExistence type="predicted"/>
<accession>A0A1F5KFM2</accession>
<comment type="caution">
    <text evidence="1">The sequence shown here is derived from an EMBL/GenBank/DDBJ whole genome shotgun (WGS) entry which is preliminary data.</text>
</comment>
<name>A0A1F5KFM2_9BACT</name>